<feature type="chain" id="PRO_5012564709" evidence="1">
    <location>
        <begin position="22"/>
        <end position="88"/>
    </location>
</feature>
<evidence type="ECO:0000313" key="2">
    <source>
        <dbReference type="EMBL" id="OAY45861.1"/>
    </source>
</evidence>
<proteinExistence type="predicted"/>
<accession>A0A2C9VJY7</accession>
<feature type="signal peptide" evidence="1">
    <location>
        <begin position="1"/>
        <end position="21"/>
    </location>
</feature>
<dbReference type="EMBL" id="CM004393">
    <property type="protein sequence ID" value="OAY45861.1"/>
    <property type="molecule type" value="Genomic_DNA"/>
</dbReference>
<sequence length="88" mass="8915">MGMKMTSIGIIMLIMACTSRSTELTGCAKQCMPSCLQQTQASADTCAKACSDSCNAVGGSSASAKHATDAFAFGESEVAVDGLKPGNQ</sequence>
<dbReference type="PROSITE" id="PS51257">
    <property type="entry name" value="PROKAR_LIPOPROTEIN"/>
    <property type="match status" value="1"/>
</dbReference>
<organism evidence="2">
    <name type="scientific">Manihot esculenta</name>
    <name type="common">Cassava</name>
    <name type="synonym">Jatropha manihot</name>
    <dbReference type="NCBI Taxonomy" id="3983"/>
    <lineage>
        <taxon>Eukaryota</taxon>
        <taxon>Viridiplantae</taxon>
        <taxon>Streptophyta</taxon>
        <taxon>Embryophyta</taxon>
        <taxon>Tracheophyta</taxon>
        <taxon>Spermatophyta</taxon>
        <taxon>Magnoliopsida</taxon>
        <taxon>eudicotyledons</taxon>
        <taxon>Gunneridae</taxon>
        <taxon>Pentapetalae</taxon>
        <taxon>rosids</taxon>
        <taxon>fabids</taxon>
        <taxon>Malpighiales</taxon>
        <taxon>Euphorbiaceae</taxon>
        <taxon>Crotonoideae</taxon>
        <taxon>Manihoteae</taxon>
        <taxon>Manihot</taxon>
    </lineage>
</organism>
<keyword evidence="1" id="KW-0732">Signal</keyword>
<gene>
    <name evidence="2" type="ORF">MANES_07G097900</name>
</gene>
<evidence type="ECO:0000256" key="1">
    <source>
        <dbReference type="SAM" id="SignalP"/>
    </source>
</evidence>
<reference evidence="2" key="1">
    <citation type="submission" date="2016-02" db="EMBL/GenBank/DDBJ databases">
        <title>WGS assembly of Manihot esculenta.</title>
        <authorList>
            <person name="Bredeson J.V."/>
            <person name="Prochnik S.E."/>
            <person name="Lyons J.B."/>
            <person name="Schmutz J."/>
            <person name="Grimwood J."/>
            <person name="Vrebalov J."/>
            <person name="Bart R.S."/>
            <person name="Amuge T."/>
            <person name="Ferguson M.E."/>
            <person name="Green R."/>
            <person name="Putnam N."/>
            <person name="Stites J."/>
            <person name="Rounsley S."/>
            <person name="Rokhsar D.S."/>
        </authorList>
    </citation>
    <scope>NUCLEOTIDE SEQUENCE [LARGE SCALE GENOMIC DNA]</scope>
    <source>
        <tissue evidence="2">Leaf</tissue>
    </source>
</reference>
<dbReference type="AlphaFoldDB" id="A0A2C9VJY7"/>
<protein>
    <submittedName>
        <fullName evidence="2">Uncharacterized protein</fullName>
    </submittedName>
</protein>
<name>A0A2C9VJY7_MANES</name>